<reference evidence="11" key="1">
    <citation type="submission" date="2017-02" db="UniProtKB">
        <authorList>
            <consortium name="WormBaseParasite"/>
        </authorList>
    </citation>
    <scope>IDENTIFICATION</scope>
</reference>
<evidence type="ECO:0000256" key="4">
    <source>
        <dbReference type="ARBA" id="ARBA00023242"/>
    </source>
</evidence>
<dbReference type="PANTHER" id="PTHR45903">
    <property type="entry name" value="GLUTAMATE-RICH WD REPEAT-CONTAINING PROTEIN 1"/>
    <property type="match status" value="1"/>
</dbReference>
<evidence type="ECO:0000256" key="5">
    <source>
        <dbReference type="ARBA" id="ARBA00040876"/>
    </source>
</evidence>
<feature type="domain" description="Histone-binding protein RBBP4-like N-terminal" evidence="8">
    <location>
        <begin position="43"/>
        <end position="107"/>
    </location>
</feature>
<dbReference type="Pfam" id="PF12265">
    <property type="entry name" value="CAF1C_H4-bd"/>
    <property type="match status" value="1"/>
</dbReference>
<dbReference type="InterPro" id="IPR020472">
    <property type="entry name" value="WD40_PAC1"/>
</dbReference>
<dbReference type="EMBL" id="UYSL01020223">
    <property type="protein sequence ID" value="VDL73506.1"/>
    <property type="molecule type" value="Genomic_DNA"/>
</dbReference>
<feature type="repeat" description="WD" evidence="6">
    <location>
        <begin position="337"/>
        <end position="371"/>
    </location>
</feature>
<dbReference type="InterPro" id="IPR051972">
    <property type="entry name" value="Glutamate-rich_WD_repeat"/>
</dbReference>
<feature type="repeat" description="WD" evidence="6">
    <location>
        <begin position="292"/>
        <end position="327"/>
    </location>
</feature>
<dbReference type="GO" id="GO:0005730">
    <property type="term" value="C:nucleolus"/>
    <property type="evidence" value="ECO:0007669"/>
    <property type="project" value="TreeGrafter"/>
</dbReference>
<dbReference type="SUPFAM" id="SSF50978">
    <property type="entry name" value="WD40 repeat-like"/>
    <property type="match status" value="1"/>
</dbReference>
<accession>A0A0N4Y2H4</accession>
<dbReference type="PRINTS" id="PR00320">
    <property type="entry name" value="GPROTEINBRPT"/>
</dbReference>
<dbReference type="InterPro" id="IPR001680">
    <property type="entry name" value="WD40_rpt"/>
</dbReference>
<dbReference type="InterPro" id="IPR036322">
    <property type="entry name" value="WD40_repeat_dom_sf"/>
</dbReference>
<evidence type="ECO:0000259" key="8">
    <source>
        <dbReference type="Pfam" id="PF12265"/>
    </source>
</evidence>
<dbReference type="SMART" id="SM00320">
    <property type="entry name" value="WD40"/>
    <property type="match status" value="5"/>
</dbReference>
<dbReference type="OMA" id="RHWKPNA"/>
<evidence type="ECO:0000256" key="3">
    <source>
        <dbReference type="ARBA" id="ARBA00022737"/>
    </source>
</evidence>
<sequence length="427" mass="47793">MEDEMMDNDNEMEVEQDAEEGSSTKKQKQVYIPGVSRPLKEGEQLDFDPEAYKLFYSFETKWSCLSFDIVGEDNPSTDFPLRCYVVAGTQADKPKNNELVIMGLKDLHALEEDEDEDEDELSDDESDDGNKDKKEATMHSVSLPHYGGVNRVKAQRLGDGTVCAVWNDIGKVQLWNITNAISECSKMTKKVKEEKQIQEKPLFSFITKKEGFALDWSKLKQGDFASGDQARNIHLYRMHEGGTWVVDQKALNGHAGSVEDVQWSPTEQGLLASCSCDGTIKLWDTRSSPADACAHSSDVNVLSWNSKDPLIVTGGDDSELKIWSLKTIQFGQPVARFKYHSGPITSVEWLPQESTTFMASGEDDQVTIWDIAVEADSQESVEGIPPQLMFLHLGQKEVKEVHWHPQLEGLAVTTSLDGFNVFKTVNI</sequence>
<feature type="region of interest" description="Disordered" evidence="7">
    <location>
        <begin position="111"/>
        <end position="140"/>
    </location>
</feature>
<dbReference type="WBParaSite" id="NBR_0000991601-mRNA-1">
    <property type="protein sequence ID" value="NBR_0000991601-mRNA-1"/>
    <property type="gene ID" value="NBR_0000991601"/>
</dbReference>
<dbReference type="Gene3D" id="2.130.10.10">
    <property type="entry name" value="YVTN repeat-like/Quinoprotein amine dehydrogenase"/>
    <property type="match status" value="1"/>
</dbReference>
<dbReference type="Proteomes" id="UP000271162">
    <property type="component" value="Unassembled WGS sequence"/>
</dbReference>
<evidence type="ECO:0000256" key="2">
    <source>
        <dbReference type="ARBA" id="ARBA00022574"/>
    </source>
</evidence>
<feature type="region of interest" description="Disordered" evidence="7">
    <location>
        <begin position="1"/>
        <end position="31"/>
    </location>
</feature>
<proteinExistence type="predicted"/>
<dbReference type="Pfam" id="PF00400">
    <property type="entry name" value="WD40"/>
    <property type="match status" value="3"/>
</dbReference>
<feature type="compositionally biased region" description="Basic and acidic residues" evidence="7">
    <location>
        <begin position="128"/>
        <end position="137"/>
    </location>
</feature>
<dbReference type="PROSITE" id="PS00678">
    <property type="entry name" value="WD_REPEATS_1"/>
    <property type="match status" value="1"/>
</dbReference>
<keyword evidence="3" id="KW-0677">Repeat</keyword>
<dbReference type="PROSITE" id="PS50294">
    <property type="entry name" value="WD_REPEATS_REGION"/>
    <property type="match status" value="3"/>
</dbReference>
<keyword evidence="4" id="KW-0539">Nucleus</keyword>
<evidence type="ECO:0000313" key="11">
    <source>
        <dbReference type="WBParaSite" id="NBR_0000991601-mRNA-1"/>
    </source>
</evidence>
<dbReference type="InterPro" id="IPR019775">
    <property type="entry name" value="WD40_repeat_CS"/>
</dbReference>
<evidence type="ECO:0000256" key="7">
    <source>
        <dbReference type="SAM" id="MobiDB-lite"/>
    </source>
</evidence>
<dbReference type="GO" id="GO:0042254">
    <property type="term" value="P:ribosome biogenesis"/>
    <property type="evidence" value="ECO:0007669"/>
    <property type="project" value="TreeGrafter"/>
</dbReference>
<keyword evidence="10" id="KW-1185">Reference proteome</keyword>
<dbReference type="STRING" id="27835.A0A0N4Y2H4"/>
<keyword evidence="2 6" id="KW-0853">WD repeat</keyword>
<evidence type="ECO:0000313" key="10">
    <source>
        <dbReference type="Proteomes" id="UP000271162"/>
    </source>
</evidence>
<evidence type="ECO:0000313" key="9">
    <source>
        <dbReference type="EMBL" id="VDL73506.1"/>
    </source>
</evidence>
<dbReference type="PANTHER" id="PTHR45903:SF1">
    <property type="entry name" value="GLUTAMATE-RICH WD REPEAT-CONTAINING PROTEIN 1"/>
    <property type="match status" value="1"/>
</dbReference>
<reference evidence="9 10" key="2">
    <citation type="submission" date="2018-11" db="EMBL/GenBank/DDBJ databases">
        <authorList>
            <consortium name="Pathogen Informatics"/>
        </authorList>
    </citation>
    <scope>NUCLEOTIDE SEQUENCE [LARGE SCALE GENOMIC DNA]</scope>
</reference>
<feature type="repeat" description="WD" evidence="6">
    <location>
        <begin position="251"/>
        <end position="287"/>
    </location>
</feature>
<feature type="compositionally biased region" description="Acidic residues" evidence="7">
    <location>
        <begin position="111"/>
        <end position="127"/>
    </location>
</feature>
<gene>
    <name evidence="9" type="ORF">NBR_LOCUS9917</name>
</gene>
<dbReference type="AlphaFoldDB" id="A0A0N4Y2H4"/>
<feature type="compositionally biased region" description="Acidic residues" evidence="7">
    <location>
        <begin position="1"/>
        <end position="20"/>
    </location>
</feature>
<evidence type="ECO:0000256" key="1">
    <source>
        <dbReference type="ARBA" id="ARBA00004123"/>
    </source>
</evidence>
<dbReference type="PROSITE" id="PS50082">
    <property type="entry name" value="WD_REPEATS_2"/>
    <property type="match status" value="3"/>
</dbReference>
<comment type="subcellular location">
    <subcellularLocation>
        <location evidence="1">Nucleus</location>
    </subcellularLocation>
</comment>
<name>A0A0N4Y2H4_NIPBR</name>
<protein>
    <recommendedName>
        <fullName evidence="5">Glutamate-rich WD repeat-containing protein 1</fullName>
    </recommendedName>
</protein>
<evidence type="ECO:0000256" key="6">
    <source>
        <dbReference type="PROSITE-ProRule" id="PRU00221"/>
    </source>
</evidence>
<organism evidence="11">
    <name type="scientific">Nippostrongylus brasiliensis</name>
    <name type="common">Rat hookworm</name>
    <dbReference type="NCBI Taxonomy" id="27835"/>
    <lineage>
        <taxon>Eukaryota</taxon>
        <taxon>Metazoa</taxon>
        <taxon>Ecdysozoa</taxon>
        <taxon>Nematoda</taxon>
        <taxon>Chromadorea</taxon>
        <taxon>Rhabditida</taxon>
        <taxon>Rhabditina</taxon>
        <taxon>Rhabditomorpha</taxon>
        <taxon>Strongyloidea</taxon>
        <taxon>Heligmosomidae</taxon>
        <taxon>Nippostrongylus</taxon>
    </lineage>
</organism>
<dbReference type="InterPro" id="IPR022052">
    <property type="entry name" value="Histone-bd_RBBP4-like_N"/>
</dbReference>
<dbReference type="InterPro" id="IPR015943">
    <property type="entry name" value="WD40/YVTN_repeat-like_dom_sf"/>
</dbReference>